<dbReference type="EMBL" id="DAAUHX010000021">
    <property type="protein sequence ID" value="HAF1775077.1"/>
    <property type="molecule type" value="Genomic_DNA"/>
</dbReference>
<name>A0A742Z4W0_SALER</name>
<gene>
    <name evidence="1" type="ORF">G8L60_004689</name>
</gene>
<evidence type="ECO:0000313" key="1">
    <source>
        <dbReference type="EMBL" id="HAF1775077.1"/>
    </source>
</evidence>
<accession>A0A742Z4W0</accession>
<dbReference type="AlphaFoldDB" id="A0A742Z4W0"/>
<proteinExistence type="predicted"/>
<comment type="caution">
    <text evidence="1">The sequence shown here is derived from an EMBL/GenBank/DDBJ whole genome shotgun (WGS) entry which is preliminary data.</text>
</comment>
<protein>
    <submittedName>
        <fullName evidence="1">Uncharacterized protein</fullName>
    </submittedName>
</protein>
<sequence>MKKLEFRNGTVSVGDVFASSWGYEQTNVGFYQVISTHGKKTVCIRPIDSEVIYINANSYLIPVFDAFIGNDIYKRQVKEHASELCIQVDFCENAYKYDKDVKKKMRFTTYS</sequence>
<reference evidence="1" key="1">
    <citation type="journal article" date="2018" name="Genome Biol.">
        <title>SKESA: strategic k-mer extension for scrupulous assemblies.</title>
        <authorList>
            <person name="Souvorov A."/>
            <person name="Agarwala R."/>
            <person name="Lipman D.J."/>
        </authorList>
    </citation>
    <scope>NUCLEOTIDE SEQUENCE</scope>
    <source>
        <strain evidence="1">MA.CK_07/00001533</strain>
    </source>
</reference>
<reference evidence="1" key="2">
    <citation type="submission" date="2020-02" db="EMBL/GenBank/DDBJ databases">
        <authorList>
            <consortium name="NCBI Pathogen Detection Project"/>
        </authorList>
    </citation>
    <scope>NUCLEOTIDE SEQUENCE</scope>
    <source>
        <strain evidence="1">MA.CK_07/00001533</strain>
    </source>
</reference>
<organism evidence="1">
    <name type="scientific">Salmonella enterica</name>
    <name type="common">Salmonella choleraesuis</name>
    <dbReference type="NCBI Taxonomy" id="28901"/>
    <lineage>
        <taxon>Bacteria</taxon>
        <taxon>Pseudomonadati</taxon>
        <taxon>Pseudomonadota</taxon>
        <taxon>Gammaproteobacteria</taxon>
        <taxon>Enterobacterales</taxon>
        <taxon>Enterobacteriaceae</taxon>
        <taxon>Salmonella</taxon>
    </lineage>
</organism>